<gene>
    <name evidence="1" type="ORF">BTMF_LOCUS12832</name>
</gene>
<organism evidence="3">
    <name type="scientific">Brugia timori</name>
    <dbReference type="NCBI Taxonomy" id="42155"/>
    <lineage>
        <taxon>Eukaryota</taxon>
        <taxon>Metazoa</taxon>
        <taxon>Ecdysozoa</taxon>
        <taxon>Nematoda</taxon>
        <taxon>Chromadorea</taxon>
        <taxon>Rhabditida</taxon>
        <taxon>Spirurina</taxon>
        <taxon>Spiruromorpha</taxon>
        <taxon>Filarioidea</taxon>
        <taxon>Onchocercidae</taxon>
        <taxon>Brugia</taxon>
    </lineage>
</organism>
<name>A0A0R3R493_9BILA</name>
<reference evidence="1" key="2">
    <citation type="submission" date="2018-11" db="EMBL/GenBank/DDBJ databases">
        <authorList>
            <consortium name="Pathogen Informatics"/>
        </authorList>
    </citation>
    <scope>NUCLEOTIDE SEQUENCE [LARGE SCALE GENOMIC DNA]</scope>
</reference>
<evidence type="ECO:0000313" key="1">
    <source>
        <dbReference type="EMBL" id="VDO43991.1"/>
    </source>
</evidence>
<dbReference type="Proteomes" id="UP000280834">
    <property type="component" value="Unassembled WGS sequence"/>
</dbReference>
<evidence type="ECO:0000313" key="2">
    <source>
        <dbReference type="Proteomes" id="UP000280834"/>
    </source>
</evidence>
<proteinExistence type="predicted"/>
<dbReference type="WBParaSite" id="BTMF_0001483301-mRNA-1">
    <property type="protein sequence ID" value="BTMF_0001483301-mRNA-1"/>
    <property type="gene ID" value="BTMF_0001483301"/>
</dbReference>
<dbReference type="EMBL" id="UZAG01019516">
    <property type="protein sequence ID" value="VDO43991.1"/>
    <property type="molecule type" value="Genomic_DNA"/>
</dbReference>
<reference evidence="3" key="1">
    <citation type="submission" date="2017-02" db="UniProtKB">
        <authorList>
            <consortium name="WormBaseParasite"/>
        </authorList>
    </citation>
    <scope>IDENTIFICATION</scope>
</reference>
<evidence type="ECO:0000313" key="3">
    <source>
        <dbReference type="WBParaSite" id="BTMF_0001483301-mRNA-1"/>
    </source>
</evidence>
<dbReference type="AlphaFoldDB" id="A0A0R3R493"/>
<protein>
    <submittedName>
        <fullName evidence="3">Secreted protein</fullName>
    </submittedName>
</protein>
<sequence>MKSARVLFFAPSLPFCILSTFTLLATSQKLLRDIGIYDFYDLDINNDLDDNKYFDVDINSDIVGINDYISDNISYNDDMHLNSSHLVFKLENVKIALAINWLTSFNAQILDINLQENF</sequence>
<keyword evidence="2" id="KW-1185">Reference proteome</keyword>
<accession>A0A0R3R493</accession>